<feature type="compositionally biased region" description="Basic and acidic residues" evidence="2">
    <location>
        <begin position="57"/>
        <end position="68"/>
    </location>
</feature>
<protein>
    <submittedName>
        <fullName evidence="3">Lytic protein</fullName>
    </submittedName>
</protein>
<feature type="compositionally biased region" description="Low complexity" evidence="2">
    <location>
        <begin position="424"/>
        <end position="445"/>
    </location>
</feature>
<feature type="region of interest" description="Disordered" evidence="2">
    <location>
        <begin position="394"/>
        <end position="513"/>
    </location>
</feature>
<dbReference type="EMBL" id="KT327301">
    <property type="protein sequence ID" value="AKT44558.1"/>
    <property type="molecule type" value="Genomic_DNA"/>
</dbReference>
<dbReference type="AlphaFoldDB" id="A0A0M3YE08"/>
<sequence length="551" mass="60155">MRKEAAALLVPTADTRPTCRGAAIANNFMERAGPREGVGRLTEMPAAGPTGSQRSQTQREVKASKDADTVAISSYSQSEVVTSQSHEGVSLLAEARANERQNGEQEREKELPAVGVAVPTGKGTNPQQRVLQDLPAMQSEGKNQHGRKGDKGVSVKMDSPGRVQLLEQMLLHLAALNRQLELELIETRRELTMYKQLLPDVQRQTEAHALSQEHHRANSAAPPLMSDERRRQMLFTGQQQQQQQPQAEDLQDGISRWETIARRTPHGYEEGERDTLSDGEGRPRCSGRMGSPKRFLSTQPPRSSRNYRNPHAANGTNGNSHVHHSSRQKSNPTRGAAVTSVPVVASATNRRGRSVRQHTRPRGHSHPFERLDAEDAIDMLETLKRSLMYRCNHSHHRSTEGDALRSAARPRKGARSVPPPPPMSSSSQRRPAAAVAGAPACSASARHGRNHGVSAVGDLSRGNRGSETARIAHGPFSGGRNCAPGSTQPHLSSPSRRATPMKKDTTLSRGQAAGVAAVAVDGDRQLEALQRRYWEQSRAILEQLENMLAAD</sequence>
<evidence type="ECO:0000313" key="3">
    <source>
        <dbReference type="EMBL" id="AKT44558.1"/>
    </source>
</evidence>
<feature type="compositionally biased region" description="Low complexity" evidence="2">
    <location>
        <begin position="336"/>
        <end position="348"/>
    </location>
</feature>
<feature type="compositionally biased region" description="Polar residues" evidence="2">
    <location>
        <begin position="296"/>
        <end position="307"/>
    </location>
</feature>
<reference evidence="3" key="1">
    <citation type="journal article" date="2015" name="Acta Trop.">
        <title>Genetic diversity of Trypanosoma cruzi in bats, and multilocus phylogenetic and phylogeographical analyses supporting Tcbat as an independent DTU (discrete typing unit).</title>
        <authorList>
            <person name="Lima L."/>
            <person name="Espinosa-Alvarez O."/>
            <person name="Ortiz P.A."/>
            <person name="Trejo-Varon J.A."/>
            <person name="Carranza J.C."/>
            <person name="Pinto C.M."/>
            <person name="Buck G.A."/>
            <person name="Camargo E.P."/>
            <person name="Teixeira M.M."/>
        </authorList>
    </citation>
    <scope>NUCLEOTIDE SEQUENCE</scope>
    <source>
        <strain evidence="3">TCC 344</strain>
    </source>
</reference>
<feature type="region of interest" description="Disordered" evidence="2">
    <location>
        <begin position="30"/>
        <end position="68"/>
    </location>
</feature>
<name>A0A0M3YE08_TRYCR</name>
<accession>A0A0M3YE08</accession>
<organism evidence="3">
    <name type="scientific">Trypanosoma cruzi marinkellei</name>
    <dbReference type="NCBI Taxonomy" id="85056"/>
    <lineage>
        <taxon>Eukaryota</taxon>
        <taxon>Discoba</taxon>
        <taxon>Euglenozoa</taxon>
        <taxon>Kinetoplastea</taxon>
        <taxon>Metakinetoplastina</taxon>
        <taxon>Trypanosomatida</taxon>
        <taxon>Trypanosomatidae</taxon>
        <taxon>Trypanosoma</taxon>
        <taxon>Schizotrypanum</taxon>
    </lineage>
</organism>
<proteinExistence type="predicted"/>
<evidence type="ECO:0000256" key="1">
    <source>
        <dbReference type="SAM" id="Coils"/>
    </source>
</evidence>
<feature type="compositionally biased region" description="Basic residues" evidence="2">
    <location>
        <begin position="350"/>
        <end position="365"/>
    </location>
</feature>
<keyword evidence="1" id="KW-0175">Coiled coil</keyword>
<evidence type="ECO:0000256" key="2">
    <source>
        <dbReference type="SAM" id="MobiDB-lite"/>
    </source>
</evidence>
<feature type="compositionally biased region" description="Basic and acidic residues" evidence="2">
    <location>
        <begin position="266"/>
        <end position="283"/>
    </location>
</feature>
<feature type="compositionally biased region" description="Polar residues" evidence="2">
    <location>
        <begin position="484"/>
        <end position="496"/>
    </location>
</feature>
<feature type="region of interest" description="Disordered" evidence="2">
    <location>
        <begin position="261"/>
        <end position="370"/>
    </location>
</feature>
<feature type="coiled-coil region" evidence="1">
    <location>
        <begin position="163"/>
        <end position="197"/>
    </location>
</feature>